<organism evidence="10 11">
    <name type="scientific">Streptomyces fildesensis</name>
    <dbReference type="NCBI Taxonomy" id="375757"/>
    <lineage>
        <taxon>Bacteria</taxon>
        <taxon>Bacillati</taxon>
        <taxon>Actinomycetota</taxon>
        <taxon>Actinomycetes</taxon>
        <taxon>Kitasatosporales</taxon>
        <taxon>Streptomycetaceae</taxon>
        <taxon>Streptomyces</taxon>
    </lineage>
</organism>
<dbReference type="SUPFAM" id="SSF51971">
    <property type="entry name" value="Nucleotide-binding domain"/>
    <property type="match status" value="1"/>
</dbReference>
<dbReference type="RefSeq" id="WP_399651888.1">
    <property type="nucleotide sequence ID" value="NZ_JBITYG010000006.1"/>
</dbReference>
<gene>
    <name evidence="10" type="ORF">ACIGXA_22065</name>
</gene>
<keyword evidence="3" id="KW-0285">Flavoprotein</keyword>
<dbReference type="Gene3D" id="3.40.50.720">
    <property type="entry name" value="NAD(P)-binding Rossmann-like Domain"/>
    <property type="match status" value="1"/>
</dbReference>
<evidence type="ECO:0000256" key="3">
    <source>
        <dbReference type="ARBA" id="ARBA00022630"/>
    </source>
</evidence>
<evidence type="ECO:0000256" key="4">
    <source>
        <dbReference type="ARBA" id="ARBA00022827"/>
    </source>
</evidence>
<evidence type="ECO:0000256" key="2">
    <source>
        <dbReference type="ARBA" id="ARBA00006730"/>
    </source>
</evidence>
<feature type="domain" description="FAD dependent oxidoreductase" evidence="9">
    <location>
        <begin position="5"/>
        <end position="311"/>
    </location>
</feature>
<evidence type="ECO:0000313" key="11">
    <source>
        <dbReference type="Proteomes" id="UP001614394"/>
    </source>
</evidence>
<keyword evidence="4" id="KW-0274">FAD</keyword>
<reference evidence="10 11" key="1">
    <citation type="submission" date="2024-10" db="EMBL/GenBank/DDBJ databases">
        <title>The Natural Products Discovery Center: Release of the First 8490 Sequenced Strains for Exploring Actinobacteria Biosynthetic Diversity.</title>
        <authorList>
            <person name="Kalkreuter E."/>
            <person name="Kautsar S.A."/>
            <person name="Yang D."/>
            <person name="Bader C.D."/>
            <person name="Teijaro C.N."/>
            <person name="Fluegel L."/>
            <person name="Davis C.M."/>
            <person name="Simpson J.R."/>
            <person name="Lauterbach L."/>
            <person name="Steele A.D."/>
            <person name="Gui C."/>
            <person name="Meng S."/>
            <person name="Li G."/>
            <person name="Viehrig K."/>
            <person name="Ye F."/>
            <person name="Su P."/>
            <person name="Kiefer A.F."/>
            <person name="Nichols A."/>
            <person name="Cepeda A.J."/>
            <person name="Yan W."/>
            <person name="Fan B."/>
            <person name="Jiang Y."/>
            <person name="Adhikari A."/>
            <person name="Zheng C.-J."/>
            <person name="Schuster L."/>
            <person name="Cowan T.M."/>
            <person name="Smanski M.J."/>
            <person name="Chevrette M.G."/>
            <person name="De Carvalho L.P.S."/>
            <person name="Shen B."/>
        </authorList>
    </citation>
    <scope>NUCLEOTIDE SEQUENCE [LARGE SCALE GENOMIC DNA]</scope>
    <source>
        <strain evidence="10 11">NPDC053399</strain>
    </source>
</reference>
<dbReference type="GO" id="GO:0016491">
    <property type="term" value="F:oxidoreductase activity"/>
    <property type="evidence" value="ECO:0007669"/>
    <property type="project" value="UniProtKB-KW"/>
</dbReference>
<dbReference type="PIRSF" id="PIRSF000189">
    <property type="entry name" value="D-aa_oxidase"/>
    <property type="match status" value="1"/>
</dbReference>
<dbReference type="EMBL" id="JBITYG010000006">
    <property type="protein sequence ID" value="MFI9103208.1"/>
    <property type="molecule type" value="Genomic_DNA"/>
</dbReference>
<dbReference type="PANTHER" id="PTHR11530:SF11">
    <property type="entry name" value="D-ASPARTATE OXIDASE"/>
    <property type="match status" value="1"/>
</dbReference>
<comment type="similarity">
    <text evidence="2">Belongs to the DAMOX/DASOX family.</text>
</comment>
<protein>
    <recommendedName>
        <fullName evidence="7">D-amino-acid oxidase</fullName>
        <ecNumber evidence="6">1.4.3.3</ecNumber>
    </recommendedName>
</protein>
<keyword evidence="11" id="KW-1185">Reference proteome</keyword>
<dbReference type="PANTHER" id="PTHR11530">
    <property type="entry name" value="D-AMINO ACID OXIDASE"/>
    <property type="match status" value="1"/>
</dbReference>
<evidence type="ECO:0000256" key="8">
    <source>
        <dbReference type="ARBA" id="ARBA00049547"/>
    </source>
</evidence>
<dbReference type="SUPFAM" id="SSF54373">
    <property type="entry name" value="FAD-linked reductases, C-terminal domain"/>
    <property type="match status" value="1"/>
</dbReference>
<evidence type="ECO:0000256" key="6">
    <source>
        <dbReference type="ARBA" id="ARBA00039101"/>
    </source>
</evidence>
<evidence type="ECO:0000313" key="10">
    <source>
        <dbReference type="EMBL" id="MFI9103208.1"/>
    </source>
</evidence>
<evidence type="ECO:0000256" key="7">
    <source>
        <dbReference type="ARBA" id="ARBA00039751"/>
    </source>
</evidence>
<name>A0ABW8C9T6_9ACTN</name>
<comment type="catalytic activity">
    <reaction evidence="8">
        <text>a D-alpha-amino acid + O2 + H2O = a 2-oxocarboxylate + H2O2 + NH4(+)</text>
        <dbReference type="Rhea" id="RHEA:21816"/>
        <dbReference type="ChEBI" id="CHEBI:15377"/>
        <dbReference type="ChEBI" id="CHEBI:15379"/>
        <dbReference type="ChEBI" id="CHEBI:16240"/>
        <dbReference type="ChEBI" id="CHEBI:28938"/>
        <dbReference type="ChEBI" id="CHEBI:35179"/>
        <dbReference type="ChEBI" id="CHEBI:59871"/>
        <dbReference type="EC" id="1.4.3.3"/>
    </reaction>
    <physiologicalReaction direction="left-to-right" evidence="8">
        <dbReference type="Rhea" id="RHEA:21817"/>
    </physiologicalReaction>
</comment>
<dbReference type="InterPro" id="IPR023209">
    <property type="entry name" value="DAO"/>
</dbReference>
<dbReference type="Pfam" id="PF01266">
    <property type="entry name" value="DAO"/>
    <property type="match status" value="1"/>
</dbReference>
<dbReference type="InterPro" id="IPR006076">
    <property type="entry name" value="FAD-dep_OxRdtase"/>
</dbReference>
<comment type="cofactor">
    <cofactor evidence="1">
        <name>FAD</name>
        <dbReference type="ChEBI" id="CHEBI:57692"/>
    </cofactor>
</comment>
<evidence type="ECO:0000256" key="5">
    <source>
        <dbReference type="ARBA" id="ARBA00023002"/>
    </source>
</evidence>
<sequence>MSKRVNVVGAGIVGLSIAHDLALRGHAVTVIADQRAEESVSSVAAAVWFPYRSGTSPSLMGWLLAARERFEQLSTDRAAGVDLRDGLVVERHVGEDRSWTDAVPHHHEAAADELPDGAVAGVRATVPVISMPHYLPWLEKRCAGLGVTFVERKVTSVEDATGDADLVVVAAGMGSGALLDDDSMYPVQGQIVRLANPGITEWITDTENPGGLTYIVPRREDIVCGGVAQVGSWATEPVAEIEQEILRRVVSLMPALAGLPVLSRATGLRPARDSIRLEHVAGFPVPVIACYGHGGAGVTLSWGCAEAVADLADQV</sequence>
<dbReference type="Proteomes" id="UP001614394">
    <property type="component" value="Unassembled WGS sequence"/>
</dbReference>
<keyword evidence="5 10" id="KW-0560">Oxidoreductase</keyword>
<dbReference type="Gene3D" id="3.30.9.10">
    <property type="entry name" value="D-Amino Acid Oxidase, subunit A, domain 2"/>
    <property type="match status" value="1"/>
</dbReference>
<evidence type="ECO:0000256" key="1">
    <source>
        <dbReference type="ARBA" id="ARBA00001974"/>
    </source>
</evidence>
<evidence type="ECO:0000259" key="9">
    <source>
        <dbReference type="Pfam" id="PF01266"/>
    </source>
</evidence>
<accession>A0ABW8C9T6</accession>
<dbReference type="EC" id="1.4.3.3" evidence="6"/>
<comment type="caution">
    <text evidence="10">The sequence shown here is derived from an EMBL/GenBank/DDBJ whole genome shotgun (WGS) entry which is preliminary data.</text>
</comment>
<proteinExistence type="inferred from homology"/>